<feature type="transmembrane region" description="Helical" evidence="10">
    <location>
        <begin position="267"/>
        <end position="294"/>
    </location>
</feature>
<comment type="similarity">
    <text evidence="2 10">Belongs to the cation transport ATPase (P-type) (TC 3.A.3) family. Type IB subfamily.</text>
</comment>
<reference evidence="12" key="2">
    <citation type="journal article" date="2021" name="PeerJ">
        <title>Extensive microbial diversity within the chicken gut microbiome revealed by metagenomics and culture.</title>
        <authorList>
            <person name="Gilroy R."/>
            <person name="Ravi A."/>
            <person name="Getino M."/>
            <person name="Pursley I."/>
            <person name="Horton D.L."/>
            <person name="Alikhan N.F."/>
            <person name="Baker D."/>
            <person name="Gharbi K."/>
            <person name="Hall N."/>
            <person name="Watson M."/>
            <person name="Adriaenssens E.M."/>
            <person name="Foster-Nyarko E."/>
            <person name="Jarju S."/>
            <person name="Secka A."/>
            <person name="Antonio M."/>
            <person name="Oren A."/>
            <person name="Chaudhuri R.R."/>
            <person name="La Ragione R."/>
            <person name="Hildebrand F."/>
            <person name="Pallen M.J."/>
        </authorList>
    </citation>
    <scope>NUCLEOTIDE SEQUENCE</scope>
    <source>
        <strain evidence="12">17213</strain>
    </source>
</reference>
<feature type="transmembrane region" description="Helical" evidence="10">
    <location>
        <begin position="35"/>
        <end position="58"/>
    </location>
</feature>
<sequence>MLGSIDKKDLLRLSFGLVVMAALLLGLPLPKYGDLILALCAYVVVAYQVVYNAFVTLFKRLRMNEQFLMTAATFGAFMLHDYPEALAVMIFYQVGELFEDYASGRAHHEITTLVKLKPSSVRVIDDDGNEVVKKPRQVKIGQRMRVLAGEAVAIDGSLQSSEALMDMSALTGESYPQKFVQGDEIPSGAINLGQVIELKSTCESKNSSITRLINLIEDASANKSKPEALITRFAVYYTPIVVTLAVLMALAPFVFDGLDKGDYVTRALVFLVVSCPCALVLSVPLSFFGGLGAISKIGVMVKGSIFIENLAKLKQLCFDKTGTITRGVFALSEVQPAGKVNKDELCAAMAVLEQGSTHPIAKAVSSYAQEHKLALPQVSDIKEEAGFGLQGVIDGRLCAAGRRQYIEKLTGKEVPHASGDGTAVYCALNGEYAGVLFLRDQEKPEAAQMVDTLNSMGIKTCLLTGDRKSEAELIARRLNISEVHSQLLPQDKLEILTKLKTSGQMVGFVGDGINDAPVLSAADVGIAMGKGGSALAVESSDVVVMNDDLTKIPRAIELSRRTMSLAMQNMVFVIAVKAAILILGAMGIANIWLAILGDVGLCVLAVLNAMRAMTFVKEPKAVPVEGSTELEAKA</sequence>
<evidence type="ECO:0000256" key="2">
    <source>
        <dbReference type="ARBA" id="ARBA00006024"/>
    </source>
</evidence>
<evidence type="ECO:0000256" key="3">
    <source>
        <dbReference type="ARBA" id="ARBA00022692"/>
    </source>
</evidence>
<dbReference type="Gene3D" id="2.70.150.10">
    <property type="entry name" value="Calcium-transporting ATPase, cytoplasmic transduction domain A"/>
    <property type="match status" value="1"/>
</dbReference>
<dbReference type="PRINTS" id="PR00120">
    <property type="entry name" value="HATPASE"/>
</dbReference>
<dbReference type="InterPro" id="IPR018303">
    <property type="entry name" value="ATPase_P-typ_P_site"/>
</dbReference>
<comment type="catalytic activity">
    <reaction evidence="9">
        <text>Zn(2+)(in) + ATP + H2O = Zn(2+)(out) + ADP + phosphate + H(+)</text>
        <dbReference type="Rhea" id="RHEA:20621"/>
        <dbReference type="ChEBI" id="CHEBI:15377"/>
        <dbReference type="ChEBI" id="CHEBI:15378"/>
        <dbReference type="ChEBI" id="CHEBI:29105"/>
        <dbReference type="ChEBI" id="CHEBI:30616"/>
        <dbReference type="ChEBI" id="CHEBI:43474"/>
        <dbReference type="ChEBI" id="CHEBI:456216"/>
        <dbReference type="EC" id="7.2.2.12"/>
    </reaction>
</comment>
<keyword evidence="5" id="KW-1278">Translocase</keyword>
<evidence type="ECO:0000256" key="8">
    <source>
        <dbReference type="ARBA" id="ARBA00039097"/>
    </source>
</evidence>
<dbReference type="Pfam" id="PF00122">
    <property type="entry name" value="E1-E2_ATPase"/>
    <property type="match status" value="1"/>
</dbReference>
<keyword evidence="4 10" id="KW-0479">Metal-binding</keyword>
<comment type="subcellular location">
    <subcellularLocation>
        <location evidence="10">Cell membrane</location>
    </subcellularLocation>
    <subcellularLocation>
        <location evidence="1">Membrane</location>
    </subcellularLocation>
</comment>
<evidence type="ECO:0000259" key="11">
    <source>
        <dbReference type="Pfam" id="PF00122"/>
    </source>
</evidence>
<dbReference type="SFLD" id="SFLDS00003">
    <property type="entry name" value="Haloacid_Dehalogenase"/>
    <property type="match status" value="1"/>
</dbReference>
<evidence type="ECO:0000256" key="7">
    <source>
        <dbReference type="ARBA" id="ARBA00023136"/>
    </source>
</evidence>
<feature type="transmembrane region" description="Helical" evidence="10">
    <location>
        <begin position="565"/>
        <end position="585"/>
    </location>
</feature>
<dbReference type="InterPro" id="IPR001757">
    <property type="entry name" value="P_typ_ATPase"/>
</dbReference>
<proteinExistence type="inferred from homology"/>
<dbReference type="GO" id="GO:0015086">
    <property type="term" value="F:cadmium ion transmembrane transporter activity"/>
    <property type="evidence" value="ECO:0007669"/>
    <property type="project" value="TreeGrafter"/>
</dbReference>
<keyword evidence="10" id="KW-0547">Nucleotide-binding</keyword>
<dbReference type="PANTHER" id="PTHR48085:SF5">
    <property type="entry name" value="CADMIUM_ZINC-TRANSPORTING ATPASE HMA4-RELATED"/>
    <property type="match status" value="1"/>
</dbReference>
<dbReference type="SFLD" id="SFLDF00027">
    <property type="entry name" value="p-type_atpase"/>
    <property type="match status" value="1"/>
</dbReference>
<dbReference type="SFLD" id="SFLDG00002">
    <property type="entry name" value="C1.7:_P-type_atpase_like"/>
    <property type="match status" value="1"/>
</dbReference>
<evidence type="ECO:0000256" key="9">
    <source>
        <dbReference type="ARBA" id="ARBA00047308"/>
    </source>
</evidence>
<dbReference type="InterPro" id="IPR023298">
    <property type="entry name" value="ATPase_P-typ_TM_dom_sf"/>
</dbReference>
<evidence type="ECO:0000313" key="12">
    <source>
        <dbReference type="EMBL" id="MBO8415056.1"/>
    </source>
</evidence>
<dbReference type="PROSITE" id="PS00154">
    <property type="entry name" value="ATPASE_E1_E2"/>
    <property type="match status" value="1"/>
</dbReference>
<dbReference type="InterPro" id="IPR023214">
    <property type="entry name" value="HAD_sf"/>
</dbReference>
<dbReference type="EC" id="7.2.2.12" evidence="8"/>
<dbReference type="Gene3D" id="3.40.1110.10">
    <property type="entry name" value="Calcium-transporting ATPase, cytoplasmic domain N"/>
    <property type="match status" value="1"/>
</dbReference>
<dbReference type="GO" id="GO:0005886">
    <property type="term" value="C:plasma membrane"/>
    <property type="evidence" value="ECO:0007669"/>
    <property type="project" value="UniProtKB-SubCell"/>
</dbReference>
<dbReference type="AlphaFoldDB" id="A0A9D9GSH1"/>
<feature type="domain" description="P-type ATPase A" evidence="11">
    <location>
        <begin position="116"/>
        <end position="217"/>
    </location>
</feature>
<dbReference type="InterPro" id="IPR044492">
    <property type="entry name" value="P_typ_ATPase_HD_dom"/>
</dbReference>
<evidence type="ECO:0000256" key="10">
    <source>
        <dbReference type="RuleBase" id="RU362081"/>
    </source>
</evidence>
<dbReference type="SUPFAM" id="SSF56784">
    <property type="entry name" value="HAD-like"/>
    <property type="match status" value="1"/>
</dbReference>
<evidence type="ECO:0000256" key="5">
    <source>
        <dbReference type="ARBA" id="ARBA00022967"/>
    </source>
</evidence>
<keyword evidence="7 10" id="KW-0472">Membrane</keyword>
<accession>A0A9D9GSH1</accession>
<dbReference type="Pfam" id="PF00702">
    <property type="entry name" value="Hydrolase"/>
    <property type="match status" value="1"/>
</dbReference>
<reference evidence="12" key="1">
    <citation type="submission" date="2020-10" db="EMBL/GenBank/DDBJ databases">
        <authorList>
            <person name="Gilroy R."/>
        </authorList>
    </citation>
    <scope>NUCLEOTIDE SEQUENCE</scope>
    <source>
        <strain evidence="12">17213</strain>
    </source>
</reference>
<keyword evidence="10" id="KW-0067">ATP-binding</keyword>
<feature type="transmembrane region" description="Helical" evidence="10">
    <location>
        <begin position="591"/>
        <end position="610"/>
    </location>
</feature>
<comment type="caution">
    <text evidence="12">The sequence shown here is derived from an EMBL/GenBank/DDBJ whole genome shotgun (WGS) entry which is preliminary data.</text>
</comment>
<dbReference type="InterPro" id="IPR023299">
    <property type="entry name" value="ATPase_P-typ_cyto_dom_N"/>
</dbReference>
<dbReference type="InterPro" id="IPR059000">
    <property type="entry name" value="ATPase_P-type_domA"/>
</dbReference>
<dbReference type="SUPFAM" id="SSF81665">
    <property type="entry name" value="Calcium ATPase, transmembrane domain M"/>
    <property type="match status" value="1"/>
</dbReference>
<evidence type="ECO:0000256" key="4">
    <source>
        <dbReference type="ARBA" id="ARBA00022723"/>
    </source>
</evidence>
<evidence type="ECO:0000313" key="13">
    <source>
        <dbReference type="Proteomes" id="UP000823631"/>
    </source>
</evidence>
<dbReference type="NCBIfam" id="TIGR01512">
    <property type="entry name" value="ATPase-IB2_Cd"/>
    <property type="match status" value="1"/>
</dbReference>
<dbReference type="SUPFAM" id="SSF81653">
    <property type="entry name" value="Calcium ATPase, transduction domain A"/>
    <property type="match status" value="1"/>
</dbReference>
<dbReference type="Gene3D" id="3.40.50.1000">
    <property type="entry name" value="HAD superfamily/HAD-like"/>
    <property type="match status" value="1"/>
</dbReference>
<evidence type="ECO:0000256" key="6">
    <source>
        <dbReference type="ARBA" id="ARBA00022989"/>
    </source>
</evidence>
<dbReference type="InterPro" id="IPR036412">
    <property type="entry name" value="HAD-like_sf"/>
</dbReference>
<dbReference type="GO" id="GO:0016887">
    <property type="term" value="F:ATP hydrolysis activity"/>
    <property type="evidence" value="ECO:0007669"/>
    <property type="project" value="InterPro"/>
</dbReference>
<dbReference type="InterPro" id="IPR008250">
    <property type="entry name" value="ATPase_P-typ_transduc_dom_A_sf"/>
</dbReference>
<evidence type="ECO:0000256" key="1">
    <source>
        <dbReference type="ARBA" id="ARBA00004370"/>
    </source>
</evidence>
<dbReference type="EMBL" id="JADINH010000026">
    <property type="protein sequence ID" value="MBO8415056.1"/>
    <property type="molecule type" value="Genomic_DNA"/>
</dbReference>
<dbReference type="NCBIfam" id="TIGR01525">
    <property type="entry name" value="ATPase-IB_hvy"/>
    <property type="match status" value="1"/>
</dbReference>
<dbReference type="InterPro" id="IPR051014">
    <property type="entry name" value="Cation_Transport_ATPase_IB"/>
</dbReference>
<organism evidence="12 13">
    <name type="scientific">Candidatus Avisuccinivibrio stercorigallinarum</name>
    <dbReference type="NCBI Taxonomy" id="2840704"/>
    <lineage>
        <taxon>Bacteria</taxon>
        <taxon>Pseudomonadati</taxon>
        <taxon>Pseudomonadota</taxon>
        <taxon>Gammaproteobacteria</taxon>
        <taxon>Aeromonadales</taxon>
        <taxon>Succinivibrionaceae</taxon>
        <taxon>Succinivibrionaceae incertae sedis</taxon>
        <taxon>Candidatus Avisuccinivibrio</taxon>
    </lineage>
</organism>
<dbReference type="InterPro" id="IPR027256">
    <property type="entry name" value="P-typ_ATPase_IB"/>
</dbReference>
<dbReference type="Proteomes" id="UP000823631">
    <property type="component" value="Unassembled WGS sequence"/>
</dbReference>
<gene>
    <name evidence="12" type="primary">cadA</name>
    <name evidence="12" type="ORF">IAB19_01580</name>
</gene>
<dbReference type="GO" id="GO:0016463">
    <property type="term" value="F:P-type zinc transporter activity"/>
    <property type="evidence" value="ECO:0007669"/>
    <property type="project" value="UniProtKB-EC"/>
</dbReference>
<dbReference type="NCBIfam" id="TIGR01494">
    <property type="entry name" value="ATPase_P-type"/>
    <property type="match status" value="1"/>
</dbReference>
<feature type="transmembrane region" description="Helical" evidence="10">
    <location>
        <begin position="12"/>
        <end position="29"/>
    </location>
</feature>
<dbReference type="PRINTS" id="PR00119">
    <property type="entry name" value="CATATPASE"/>
</dbReference>
<keyword evidence="6 10" id="KW-1133">Transmembrane helix</keyword>
<dbReference type="GO" id="GO:0005524">
    <property type="term" value="F:ATP binding"/>
    <property type="evidence" value="ECO:0007669"/>
    <property type="project" value="UniProtKB-UniRule"/>
</dbReference>
<dbReference type="GO" id="GO:0046872">
    <property type="term" value="F:metal ion binding"/>
    <property type="evidence" value="ECO:0007669"/>
    <property type="project" value="UniProtKB-KW"/>
</dbReference>
<keyword evidence="3 10" id="KW-0812">Transmembrane</keyword>
<dbReference type="PANTHER" id="PTHR48085">
    <property type="entry name" value="CADMIUM/ZINC-TRANSPORTING ATPASE HMA2-RELATED"/>
    <property type="match status" value="1"/>
</dbReference>
<protein>
    <recommendedName>
        <fullName evidence="8">P-type Zn(2+) transporter</fullName>
        <ecNumber evidence="8">7.2.2.12</ecNumber>
    </recommendedName>
</protein>
<feature type="transmembrane region" description="Helical" evidence="10">
    <location>
        <begin position="233"/>
        <end position="255"/>
    </location>
</feature>
<keyword evidence="10" id="KW-1003">Cell membrane</keyword>
<name>A0A9D9GSH1_9GAMM</name>